<feature type="region of interest" description="Disordered" evidence="6">
    <location>
        <begin position="1"/>
        <end position="23"/>
    </location>
</feature>
<dbReference type="EMBL" id="QQAH01000005">
    <property type="protein sequence ID" value="RDD82589.1"/>
    <property type="molecule type" value="Genomic_DNA"/>
</dbReference>
<comment type="caution">
    <text evidence="7">The sequence shown here is derived from an EMBL/GenBank/DDBJ whole genome shotgun (WGS) entry which is preliminary data.</text>
</comment>
<dbReference type="InterPro" id="IPR010583">
    <property type="entry name" value="MipA"/>
</dbReference>
<keyword evidence="4" id="KW-0472">Membrane</keyword>
<dbReference type="PANTHER" id="PTHR38776:SF1">
    <property type="entry name" value="MLTA-INTERACTING PROTEIN-RELATED"/>
    <property type="match status" value="1"/>
</dbReference>
<comment type="subcellular location">
    <subcellularLocation>
        <location evidence="1">Cell outer membrane</location>
    </subcellularLocation>
</comment>
<name>A0A369UW72_9GAMM</name>
<dbReference type="Pfam" id="PF06629">
    <property type="entry name" value="MipA"/>
    <property type="match status" value="1"/>
</dbReference>
<dbReference type="PANTHER" id="PTHR38776">
    <property type="entry name" value="MLTA-INTERACTING PROTEIN-RELATED"/>
    <property type="match status" value="1"/>
</dbReference>
<evidence type="ECO:0000256" key="5">
    <source>
        <dbReference type="ARBA" id="ARBA00023237"/>
    </source>
</evidence>
<accession>A0A369UW72</accession>
<keyword evidence="3" id="KW-0732">Signal</keyword>
<dbReference type="AlphaFoldDB" id="A0A369UW72"/>
<dbReference type="GO" id="GO:0009279">
    <property type="term" value="C:cell outer membrane"/>
    <property type="evidence" value="ECO:0007669"/>
    <property type="project" value="UniProtKB-SubCell"/>
</dbReference>
<evidence type="ECO:0000256" key="4">
    <source>
        <dbReference type="ARBA" id="ARBA00023136"/>
    </source>
</evidence>
<dbReference type="OrthoDB" id="5941566at2"/>
<keyword evidence="5" id="KW-0998">Cell outer membrane</keyword>
<keyword evidence="8" id="KW-1185">Reference proteome</keyword>
<proteinExistence type="inferred from homology"/>
<reference evidence="7 8" key="1">
    <citation type="submission" date="2018-07" db="EMBL/GenBank/DDBJ databases">
        <title>Dyella tabacisoli L4-6T, whole genome shotgun sequence.</title>
        <authorList>
            <person name="Zhou X.-K."/>
            <person name="Li W.-J."/>
            <person name="Duan Y.-Q."/>
        </authorList>
    </citation>
    <scope>NUCLEOTIDE SEQUENCE [LARGE SCALE GENOMIC DNA]</scope>
    <source>
        <strain evidence="7 8">L4-6</strain>
    </source>
</reference>
<gene>
    <name evidence="7" type="ORF">DVJ77_06595</name>
</gene>
<sequence length="321" mass="35776">MCAGVRPTTAGHAAHRSTRDRSLQWQRCQQGQQGTALMNLLSWFRRGADVCAAPTALLACLLLVAAPVARAGESDSDGKNPDGQSRTGKDSITVMVGAGYEHIPTWIGSRAYRYQAVPYVYVEWPDHFTLSTVDGLRVDLIRGEQWHGGPYANYIWGRNRSELSKRLQRVILPISPHVQAGGYVEYQATSHLSVGSTLSHDTKDSGAYFDVYADYELPAIGYLQHSFEWQWQAMNGQAMRRFFGLTAKQARRLRVKSWQPGTGSQQMSLEYDAFMPTSLHTGIVLGLNYSELLGAASESPIVRRYGSSHQFTTSLAFVYRF</sequence>
<evidence type="ECO:0000313" key="8">
    <source>
        <dbReference type="Proteomes" id="UP000253782"/>
    </source>
</evidence>
<comment type="similarity">
    <text evidence="2">Belongs to the MipA/OmpV family.</text>
</comment>
<evidence type="ECO:0000313" key="7">
    <source>
        <dbReference type="EMBL" id="RDD82589.1"/>
    </source>
</evidence>
<evidence type="ECO:0000256" key="3">
    <source>
        <dbReference type="ARBA" id="ARBA00022729"/>
    </source>
</evidence>
<evidence type="ECO:0000256" key="2">
    <source>
        <dbReference type="ARBA" id="ARBA00005722"/>
    </source>
</evidence>
<evidence type="ECO:0000256" key="6">
    <source>
        <dbReference type="SAM" id="MobiDB-lite"/>
    </source>
</evidence>
<evidence type="ECO:0000256" key="1">
    <source>
        <dbReference type="ARBA" id="ARBA00004442"/>
    </source>
</evidence>
<protein>
    <submittedName>
        <fullName evidence="7">MipA/OmpV family protein</fullName>
    </submittedName>
</protein>
<organism evidence="7 8">
    <name type="scientific">Dyella tabacisoli</name>
    <dbReference type="NCBI Taxonomy" id="2282381"/>
    <lineage>
        <taxon>Bacteria</taxon>
        <taxon>Pseudomonadati</taxon>
        <taxon>Pseudomonadota</taxon>
        <taxon>Gammaproteobacteria</taxon>
        <taxon>Lysobacterales</taxon>
        <taxon>Rhodanobacteraceae</taxon>
        <taxon>Dyella</taxon>
    </lineage>
</organism>
<dbReference type="Proteomes" id="UP000253782">
    <property type="component" value="Unassembled WGS sequence"/>
</dbReference>